<protein>
    <submittedName>
        <fullName evidence="1">Uncharacterized protein</fullName>
    </submittedName>
</protein>
<accession>A0A0C9XEH0</accession>
<sequence length="99" mass="11514">MVLKVYSTRALTYESRIRYNSIFNSCCPFISRWGICGSRSQQPAFGAANHYQICCLCTVDEYVYLRSHQDTTCPLRSGSLTYVPYFWAHSLPFQKSRYC</sequence>
<proteinExistence type="predicted"/>
<evidence type="ECO:0000313" key="2">
    <source>
        <dbReference type="Proteomes" id="UP000054477"/>
    </source>
</evidence>
<dbReference type="AlphaFoldDB" id="A0A0C9XEH0"/>
<keyword evidence="2" id="KW-1185">Reference proteome</keyword>
<dbReference type="HOGENOM" id="CLU_2320760_0_0_1"/>
<evidence type="ECO:0000313" key="1">
    <source>
        <dbReference type="EMBL" id="KIJ96076.1"/>
    </source>
</evidence>
<reference evidence="1 2" key="1">
    <citation type="submission" date="2014-04" db="EMBL/GenBank/DDBJ databases">
        <authorList>
            <consortium name="DOE Joint Genome Institute"/>
            <person name="Kuo A."/>
            <person name="Kohler A."/>
            <person name="Nagy L.G."/>
            <person name="Floudas D."/>
            <person name="Copeland A."/>
            <person name="Barry K.W."/>
            <person name="Cichocki N."/>
            <person name="Veneault-Fourrey C."/>
            <person name="LaButti K."/>
            <person name="Lindquist E.A."/>
            <person name="Lipzen A."/>
            <person name="Lundell T."/>
            <person name="Morin E."/>
            <person name="Murat C."/>
            <person name="Sun H."/>
            <person name="Tunlid A."/>
            <person name="Henrissat B."/>
            <person name="Grigoriev I.V."/>
            <person name="Hibbett D.S."/>
            <person name="Martin F."/>
            <person name="Nordberg H.P."/>
            <person name="Cantor M.N."/>
            <person name="Hua S.X."/>
        </authorList>
    </citation>
    <scope>NUCLEOTIDE SEQUENCE [LARGE SCALE GENOMIC DNA]</scope>
    <source>
        <strain evidence="1 2">LaAM-08-1</strain>
    </source>
</reference>
<organism evidence="1 2">
    <name type="scientific">Laccaria amethystina LaAM-08-1</name>
    <dbReference type="NCBI Taxonomy" id="1095629"/>
    <lineage>
        <taxon>Eukaryota</taxon>
        <taxon>Fungi</taxon>
        <taxon>Dikarya</taxon>
        <taxon>Basidiomycota</taxon>
        <taxon>Agaricomycotina</taxon>
        <taxon>Agaricomycetes</taxon>
        <taxon>Agaricomycetidae</taxon>
        <taxon>Agaricales</taxon>
        <taxon>Agaricineae</taxon>
        <taxon>Hydnangiaceae</taxon>
        <taxon>Laccaria</taxon>
    </lineage>
</organism>
<gene>
    <name evidence="1" type="ORF">K443DRAFT_295981</name>
</gene>
<dbReference type="EMBL" id="KN838733">
    <property type="protein sequence ID" value="KIJ96076.1"/>
    <property type="molecule type" value="Genomic_DNA"/>
</dbReference>
<reference evidence="2" key="2">
    <citation type="submission" date="2015-01" db="EMBL/GenBank/DDBJ databases">
        <title>Evolutionary Origins and Diversification of the Mycorrhizal Mutualists.</title>
        <authorList>
            <consortium name="DOE Joint Genome Institute"/>
            <consortium name="Mycorrhizal Genomics Consortium"/>
            <person name="Kohler A."/>
            <person name="Kuo A."/>
            <person name="Nagy L.G."/>
            <person name="Floudas D."/>
            <person name="Copeland A."/>
            <person name="Barry K.W."/>
            <person name="Cichocki N."/>
            <person name="Veneault-Fourrey C."/>
            <person name="LaButti K."/>
            <person name="Lindquist E.A."/>
            <person name="Lipzen A."/>
            <person name="Lundell T."/>
            <person name="Morin E."/>
            <person name="Murat C."/>
            <person name="Riley R."/>
            <person name="Ohm R."/>
            <person name="Sun H."/>
            <person name="Tunlid A."/>
            <person name="Henrissat B."/>
            <person name="Grigoriev I.V."/>
            <person name="Hibbett D.S."/>
            <person name="Martin F."/>
        </authorList>
    </citation>
    <scope>NUCLEOTIDE SEQUENCE [LARGE SCALE GENOMIC DNA]</scope>
    <source>
        <strain evidence="2">LaAM-08-1</strain>
    </source>
</reference>
<name>A0A0C9XEH0_9AGAR</name>
<dbReference type="Proteomes" id="UP000054477">
    <property type="component" value="Unassembled WGS sequence"/>
</dbReference>